<protein>
    <submittedName>
        <fullName evidence="3">Tripartite tricarboxylate transporter substrate binding protein</fullName>
    </submittedName>
</protein>
<evidence type="ECO:0000256" key="2">
    <source>
        <dbReference type="SAM" id="SignalP"/>
    </source>
</evidence>
<keyword evidence="4" id="KW-1185">Reference proteome</keyword>
<reference evidence="3 4" key="1">
    <citation type="submission" date="2018-12" db="EMBL/GenBank/DDBJ databases">
        <title>bacterium Hansschlegelia zhihuaiae S113.</title>
        <authorList>
            <person name="He J."/>
        </authorList>
    </citation>
    <scope>NUCLEOTIDE SEQUENCE [LARGE SCALE GENOMIC DNA]</scope>
    <source>
        <strain evidence="3 4">S 113</strain>
    </source>
</reference>
<proteinExistence type="inferred from homology"/>
<sequence length="325" mass="33982">MRSIKGLTVALLALLAGLTPAAAKDDYPNRPITIVVPFAAGGPTDVLARVLAQHMGKTLGQQVLVENPGGAGGTIGSAQVARAAPNGYTMVMGNLGSHAASVGIYKNLAYDPVKDFEPVMLVGTTPMMVVVKKDLPVKTLKELVEYAKAHPGEVGYGTAGKGSIGHLAGISFNQQTGAGLSHIAYRGLSQAMTDVIAGQIEMMFDQVVSGAPHVRNGSVRALAVAAPKRVEILPDVPTSAEAGVPGFVTLAWSALFLPKDTPRPVVDKIVGALEAAFRDEDIQKRMKELGNDVPPPEQRTPEALRGFVAAEIAKWTPLIEASGEQ</sequence>
<dbReference type="InterPro" id="IPR042100">
    <property type="entry name" value="Bug_dom1"/>
</dbReference>
<dbReference type="PANTHER" id="PTHR42928">
    <property type="entry name" value="TRICARBOXYLATE-BINDING PROTEIN"/>
    <property type="match status" value="1"/>
</dbReference>
<evidence type="ECO:0000256" key="1">
    <source>
        <dbReference type="ARBA" id="ARBA00006987"/>
    </source>
</evidence>
<evidence type="ECO:0000313" key="4">
    <source>
        <dbReference type="Proteomes" id="UP000289708"/>
    </source>
</evidence>
<dbReference type="Gene3D" id="3.40.190.10">
    <property type="entry name" value="Periplasmic binding protein-like II"/>
    <property type="match status" value="1"/>
</dbReference>
<dbReference type="EMBL" id="RYFI01000016">
    <property type="protein sequence ID" value="RXF70981.1"/>
    <property type="molecule type" value="Genomic_DNA"/>
</dbReference>
<name>A0A4Q0MCC1_9HYPH</name>
<organism evidence="3 4">
    <name type="scientific">Hansschlegelia zhihuaiae</name>
    <dbReference type="NCBI Taxonomy" id="405005"/>
    <lineage>
        <taxon>Bacteria</taxon>
        <taxon>Pseudomonadati</taxon>
        <taxon>Pseudomonadota</taxon>
        <taxon>Alphaproteobacteria</taxon>
        <taxon>Hyphomicrobiales</taxon>
        <taxon>Methylopilaceae</taxon>
        <taxon>Hansschlegelia</taxon>
    </lineage>
</organism>
<feature type="chain" id="PRO_5020303673" evidence="2">
    <location>
        <begin position="22"/>
        <end position="325"/>
    </location>
</feature>
<comment type="caution">
    <text evidence="3">The sequence shown here is derived from an EMBL/GenBank/DDBJ whole genome shotgun (WGS) entry which is preliminary data.</text>
</comment>
<dbReference type="AlphaFoldDB" id="A0A4Q0MCC1"/>
<dbReference type="Pfam" id="PF03401">
    <property type="entry name" value="TctC"/>
    <property type="match status" value="1"/>
</dbReference>
<dbReference type="RefSeq" id="WP_128778547.1">
    <property type="nucleotide sequence ID" value="NZ_RYFI01000016.1"/>
</dbReference>
<dbReference type="CDD" id="cd07012">
    <property type="entry name" value="PBP2_Bug_TTT"/>
    <property type="match status" value="1"/>
</dbReference>
<accession>A0A4Q0MCC1</accession>
<dbReference type="SUPFAM" id="SSF53850">
    <property type="entry name" value="Periplasmic binding protein-like II"/>
    <property type="match status" value="1"/>
</dbReference>
<dbReference type="OrthoDB" id="7374807at2"/>
<dbReference type="PANTHER" id="PTHR42928:SF5">
    <property type="entry name" value="BLR1237 PROTEIN"/>
    <property type="match status" value="1"/>
</dbReference>
<dbReference type="PIRSF" id="PIRSF017082">
    <property type="entry name" value="YflP"/>
    <property type="match status" value="1"/>
</dbReference>
<dbReference type="InterPro" id="IPR005064">
    <property type="entry name" value="BUG"/>
</dbReference>
<evidence type="ECO:0000313" key="3">
    <source>
        <dbReference type="EMBL" id="RXF70981.1"/>
    </source>
</evidence>
<dbReference type="Proteomes" id="UP000289708">
    <property type="component" value="Unassembled WGS sequence"/>
</dbReference>
<keyword evidence="2" id="KW-0732">Signal</keyword>
<dbReference type="Gene3D" id="3.40.190.150">
    <property type="entry name" value="Bordetella uptake gene, domain 1"/>
    <property type="match status" value="1"/>
</dbReference>
<feature type="signal peptide" evidence="2">
    <location>
        <begin position="1"/>
        <end position="21"/>
    </location>
</feature>
<comment type="similarity">
    <text evidence="1">Belongs to the UPF0065 (bug) family.</text>
</comment>
<gene>
    <name evidence="3" type="ORF">EK403_16400</name>
</gene>